<evidence type="ECO:0000313" key="3">
    <source>
        <dbReference type="Proteomes" id="UP000836841"/>
    </source>
</evidence>
<feature type="compositionally biased region" description="Acidic residues" evidence="1">
    <location>
        <begin position="157"/>
        <end position="167"/>
    </location>
</feature>
<protein>
    <submittedName>
        <fullName evidence="2">Uncharacterized protein</fullName>
    </submittedName>
</protein>
<accession>A0AAU9RFD3</accession>
<dbReference type="AlphaFoldDB" id="A0AAU9RFD3"/>
<feature type="compositionally biased region" description="Basic residues" evidence="1">
    <location>
        <begin position="140"/>
        <end position="153"/>
    </location>
</feature>
<name>A0AAU9RFD3_THLAR</name>
<keyword evidence="3" id="KW-1185">Reference proteome</keyword>
<feature type="region of interest" description="Disordered" evidence="1">
    <location>
        <begin position="124"/>
        <end position="185"/>
    </location>
</feature>
<organism evidence="2 3">
    <name type="scientific">Thlaspi arvense</name>
    <name type="common">Field penny-cress</name>
    <dbReference type="NCBI Taxonomy" id="13288"/>
    <lineage>
        <taxon>Eukaryota</taxon>
        <taxon>Viridiplantae</taxon>
        <taxon>Streptophyta</taxon>
        <taxon>Embryophyta</taxon>
        <taxon>Tracheophyta</taxon>
        <taxon>Spermatophyta</taxon>
        <taxon>Magnoliopsida</taxon>
        <taxon>eudicotyledons</taxon>
        <taxon>Gunneridae</taxon>
        <taxon>Pentapetalae</taxon>
        <taxon>rosids</taxon>
        <taxon>malvids</taxon>
        <taxon>Brassicales</taxon>
        <taxon>Brassicaceae</taxon>
        <taxon>Thlaspideae</taxon>
        <taxon>Thlaspi</taxon>
    </lineage>
</organism>
<proteinExistence type="predicted"/>
<reference evidence="2 3" key="1">
    <citation type="submission" date="2022-03" db="EMBL/GenBank/DDBJ databases">
        <authorList>
            <person name="Nunn A."/>
            <person name="Chopra R."/>
            <person name="Nunn A."/>
            <person name="Contreras Garrido A."/>
        </authorList>
    </citation>
    <scope>NUCLEOTIDE SEQUENCE [LARGE SCALE GENOMIC DNA]</scope>
</reference>
<evidence type="ECO:0000256" key="1">
    <source>
        <dbReference type="SAM" id="MobiDB-lite"/>
    </source>
</evidence>
<dbReference type="EMBL" id="CAJVSB020000017">
    <property type="protein sequence ID" value="CAH2040597.1"/>
    <property type="molecule type" value="Genomic_DNA"/>
</dbReference>
<comment type="caution">
    <text evidence="2">The sequence shown here is derived from an EMBL/GenBank/DDBJ whole genome shotgun (WGS) entry which is preliminary data.</text>
</comment>
<evidence type="ECO:0000313" key="2">
    <source>
        <dbReference type="EMBL" id="CAH2040597.1"/>
    </source>
</evidence>
<feature type="compositionally biased region" description="Basic and acidic residues" evidence="1">
    <location>
        <begin position="33"/>
        <end position="45"/>
    </location>
</feature>
<feature type="compositionally biased region" description="Basic and acidic residues" evidence="1">
    <location>
        <begin position="124"/>
        <end position="139"/>
    </location>
</feature>
<feature type="region of interest" description="Disordered" evidence="1">
    <location>
        <begin position="1"/>
        <end position="45"/>
    </location>
</feature>
<sequence>MPGESSLHLQEENYDEEDTLELRREVSVSNNVEEDKVETPHEEQGKATGIIDVVPATRVLKKKKLKINMHRPVGTRVVFDDEGNTLPPLATLADMKSGNGSIQLDKDKSLTLAVNKRYEEMREELRRQDEEDKLLDRQRRKDRRMKEKMKWKRERNEEDGVESEDLSGSEGEASRDRLTRSQNIF</sequence>
<gene>
    <name evidence="2" type="ORF">TAV2_LOCUS4149</name>
</gene>
<dbReference type="Proteomes" id="UP000836841">
    <property type="component" value="Unassembled WGS sequence"/>
</dbReference>